<geneLocation type="mitochondrion" evidence="1"/>
<name>A0A101M4Y2_PICGL</name>
<dbReference type="AlphaFoldDB" id="A0A101M4Y2"/>
<organism evidence="1">
    <name type="scientific">Picea glauca</name>
    <name type="common">White spruce</name>
    <name type="synonym">Pinus glauca</name>
    <dbReference type="NCBI Taxonomy" id="3330"/>
    <lineage>
        <taxon>Eukaryota</taxon>
        <taxon>Viridiplantae</taxon>
        <taxon>Streptophyta</taxon>
        <taxon>Embryophyta</taxon>
        <taxon>Tracheophyta</taxon>
        <taxon>Spermatophyta</taxon>
        <taxon>Pinopsida</taxon>
        <taxon>Pinidae</taxon>
        <taxon>Conifers I</taxon>
        <taxon>Pinales</taxon>
        <taxon>Pinaceae</taxon>
        <taxon>Picea</taxon>
    </lineage>
</organism>
<keyword evidence="1" id="KW-0496">Mitochondrion</keyword>
<comment type="caution">
    <text evidence="1">The sequence shown here is derived from an EMBL/GenBank/DDBJ whole genome shotgun (WGS) entry which is preliminary data.</text>
</comment>
<accession>A0A101M4Y2</accession>
<sequence length="84" mass="9861">MIALEMEGISRALTLQLELERMGRVLFRLDQPHLELIYCWHRDLDLTLNPYMESVDLQLLGLRLNKDQMHLLSFGKLLPLSMLP</sequence>
<dbReference type="EMBL" id="LKAM01000001">
    <property type="protein sequence ID" value="KUM51166.1"/>
    <property type="molecule type" value="Genomic_DNA"/>
</dbReference>
<protein>
    <submittedName>
        <fullName evidence="1">Uncharacterized protein</fullName>
    </submittedName>
</protein>
<proteinExistence type="predicted"/>
<gene>
    <name evidence="1" type="ORF">ABT39_MTgene1012</name>
</gene>
<evidence type="ECO:0000313" key="1">
    <source>
        <dbReference type="EMBL" id="KUM51166.1"/>
    </source>
</evidence>
<reference evidence="1" key="1">
    <citation type="journal article" date="2015" name="Genome Biol. Evol.">
        <title>Organellar Genomes of White Spruce (Picea glauca): Assembly and Annotation.</title>
        <authorList>
            <person name="Jackman S.D."/>
            <person name="Warren R.L."/>
            <person name="Gibb E.A."/>
            <person name="Vandervalk B.P."/>
            <person name="Mohamadi H."/>
            <person name="Chu J."/>
            <person name="Raymond A."/>
            <person name="Pleasance S."/>
            <person name="Coope R."/>
            <person name="Wildung M.R."/>
            <person name="Ritland C.E."/>
            <person name="Bousquet J."/>
            <person name="Jones S.J."/>
            <person name="Bohlmann J."/>
            <person name="Birol I."/>
        </authorList>
    </citation>
    <scope>NUCLEOTIDE SEQUENCE [LARGE SCALE GENOMIC DNA]</scope>
    <source>
        <tissue evidence="1">Flushing bud</tissue>
    </source>
</reference>